<comment type="caution">
    <text evidence="10">The sequence shown here is derived from an EMBL/GenBank/DDBJ whole genome shotgun (WGS) entry which is preliminary data.</text>
</comment>
<keyword evidence="11" id="KW-1185">Reference proteome</keyword>
<keyword evidence="5 9" id="KW-0653">Protein transport</keyword>
<keyword evidence="4 9" id="KW-0812">Transmembrane</keyword>
<comment type="similarity">
    <text evidence="2 9">Belongs to the SecG family.</text>
</comment>
<reference evidence="10 11" key="1">
    <citation type="submission" date="2019-03" db="EMBL/GenBank/DDBJ databases">
        <title>Characterization of a novel Mycoplasma cynos real-time PCR assay.</title>
        <authorList>
            <person name="Tallmadge R.L."/>
            <person name="Mitchell P.K."/>
            <person name="Goodman L."/>
        </authorList>
    </citation>
    <scope>NUCLEOTIDE SEQUENCE [LARGE SCALE GENOMIC DNA]</scope>
    <source>
        <strain evidence="10 11">1642</strain>
    </source>
</reference>
<evidence type="ECO:0000256" key="8">
    <source>
        <dbReference type="ARBA" id="ARBA00023136"/>
    </source>
</evidence>
<evidence type="ECO:0000256" key="6">
    <source>
        <dbReference type="ARBA" id="ARBA00022989"/>
    </source>
</evidence>
<evidence type="ECO:0000256" key="5">
    <source>
        <dbReference type="ARBA" id="ARBA00022927"/>
    </source>
</evidence>
<dbReference type="AlphaFoldDB" id="A0A507SKN3"/>
<dbReference type="Pfam" id="PF03840">
    <property type="entry name" value="SecG"/>
    <property type="match status" value="1"/>
</dbReference>
<dbReference type="EMBL" id="SMDN01000007">
    <property type="protein sequence ID" value="TQC51506.1"/>
    <property type="molecule type" value="Genomic_DNA"/>
</dbReference>
<evidence type="ECO:0000256" key="1">
    <source>
        <dbReference type="ARBA" id="ARBA00004141"/>
    </source>
</evidence>
<dbReference type="NCBIfam" id="TIGR00810">
    <property type="entry name" value="secG"/>
    <property type="match status" value="1"/>
</dbReference>
<feature type="transmembrane region" description="Helical" evidence="9">
    <location>
        <begin position="6"/>
        <end position="24"/>
    </location>
</feature>
<comment type="subcellular location">
    <subcellularLocation>
        <location evidence="9">Cell membrane</location>
        <topology evidence="9">Multi-pass membrane protein</topology>
    </subcellularLocation>
    <subcellularLocation>
        <location evidence="1">Membrane</location>
        <topology evidence="1">Multi-pass membrane protein</topology>
    </subcellularLocation>
</comment>
<keyword evidence="8 9" id="KW-0472">Membrane</keyword>
<dbReference type="RefSeq" id="WP_141483999.1">
    <property type="nucleotide sequence ID" value="NZ_SMDN01000007.1"/>
</dbReference>
<sequence>MAGLIISIIMIIVAIVVIIISLMMSPDSNGFSGALVGSGDLELFKTSKERGVKKLLKWSMFGCGLLTIVLALLIKILVK</sequence>
<evidence type="ECO:0000256" key="4">
    <source>
        <dbReference type="ARBA" id="ARBA00022692"/>
    </source>
</evidence>
<keyword evidence="7 9" id="KW-0811">Translocation</keyword>
<evidence type="ECO:0000313" key="11">
    <source>
        <dbReference type="Proteomes" id="UP000320801"/>
    </source>
</evidence>
<protein>
    <recommendedName>
        <fullName evidence="9">Protein-export membrane protein SecG</fullName>
    </recommendedName>
</protein>
<keyword evidence="6 9" id="KW-1133">Transmembrane helix</keyword>
<name>A0A507SKN3_9BACT</name>
<organism evidence="10 11">
    <name type="scientific">Mycoplasmopsis mucosicanis</name>
    <dbReference type="NCBI Taxonomy" id="458208"/>
    <lineage>
        <taxon>Bacteria</taxon>
        <taxon>Bacillati</taxon>
        <taxon>Mycoplasmatota</taxon>
        <taxon>Mycoplasmoidales</taxon>
        <taxon>Metamycoplasmataceae</taxon>
        <taxon>Mycoplasmopsis</taxon>
    </lineage>
</organism>
<accession>A0A507SKN3</accession>
<dbReference type="GO" id="GO:0015450">
    <property type="term" value="F:protein-transporting ATPase activity"/>
    <property type="evidence" value="ECO:0007669"/>
    <property type="project" value="UniProtKB-UniRule"/>
</dbReference>
<dbReference type="Proteomes" id="UP000320801">
    <property type="component" value="Unassembled WGS sequence"/>
</dbReference>
<evidence type="ECO:0000256" key="2">
    <source>
        <dbReference type="ARBA" id="ARBA00008445"/>
    </source>
</evidence>
<evidence type="ECO:0000256" key="7">
    <source>
        <dbReference type="ARBA" id="ARBA00023010"/>
    </source>
</evidence>
<dbReference type="OrthoDB" id="401188at2"/>
<dbReference type="GO" id="GO:0005886">
    <property type="term" value="C:plasma membrane"/>
    <property type="evidence" value="ECO:0007669"/>
    <property type="project" value="UniProtKB-SubCell"/>
</dbReference>
<keyword evidence="9" id="KW-1003">Cell membrane</keyword>
<dbReference type="InterPro" id="IPR004692">
    <property type="entry name" value="SecG"/>
</dbReference>
<gene>
    <name evidence="10" type="primary">secG</name>
    <name evidence="10" type="ORF">E1I18_02375</name>
</gene>
<dbReference type="GO" id="GO:0009306">
    <property type="term" value="P:protein secretion"/>
    <property type="evidence" value="ECO:0007669"/>
    <property type="project" value="UniProtKB-UniRule"/>
</dbReference>
<keyword evidence="3 9" id="KW-0813">Transport</keyword>
<feature type="transmembrane region" description="Helical" evidence="9">
    <location>
        <begin position="55"/>
        <end position="78"/>
    </location>
</feature>
<comment type="function">
    <text evidence="9">Involved in protein export. Participates in an early event of protein translocation.</text>
</comment>
<proteinExistence type="inferred from homology"/>
<evidence type="ECO:0000256" key="3">
    <source>
        <dbReference type="ARBA" id="ARBA00022448"/>
    </source>
</evidence>
<evidence type="ECO:0000256" key="9">
    <source>
        <dbReference type="RuleBase" id="RU365087"/>
    </source>
</evidence>
<evidence type="ECO:0000313" key="10">
    <source>
        <dbReference type="EMBL" id="TQC51506.1"/>
    </source>
</evidence>